<proteinExistence type="predicted"/>
<protein>
    <submittedName>
        <fullName evidence="2">Uncharacterized protein</fullName>
    </submittedName>
</protein>
<organism evidence="2 3">
    <name type="scientific">Pleuronectes platessa</name>
    <name type="common">European plaice</name>
    <dbReference type="NCBI Taxonomy" id="8262"/>
    <lineage>
        <taxon>Eukaryota</taxon>
        <taxon>Metazoa</taxon>
        <taxon>Chordata</taxon>
        <taxon>Craniata</taxon>
        <taxon>Vertebrata</taxon>
        <taxon>Euteleostomi</taxon>
        <taxon>Actinopterygii</taxon>
        <taxon>Neopterygii</taxon>
        <taxon>Teleostei</taxon>
        <taxon>Neoteleostei</taxon>
        <taxon>Acanthomorphata</taxon>
        <taxon>Carangaria</taxon>
        <taxon>Pleuronectiformes</taxon>
        <taxon>Pleuronectoidei</taxon>
        <taxon>Pleuronectidae</taxon>
        <taxon>Pleuronectes</taxon>
    </lineage>
</organism>
<feature type="compositionally biased region" description="Polar residues" evidence="1">
    <location>
        <begin position="56"/>
        <end position="66"/>
    </location>
</feature>
<feature type="compositionally biased region" description="Polar residues" evidence="1">
    <location>
        <begin position="23"/>
        <end position="33"/>
    </location>
</feature>
<gene>
    <name evidence="2" type="ORF">PLEPLA_LOCUS38636</name>
</gene>
<sequence>MNVARHSAEPWASKSTKDKSTPEDQSSWDSFKTMTPELSIVPGEQKDRMELHNKNWDSSSANTPDSSEGDFQTEV</sequence>
<keyword evidence="3" id="KW-1185">Reference proteome</keyword>
<accession>A0A9N7Z6W1</accession>
<evidence type="ECO:0000256" key="1">
    <source>
        <dbReference type="SAM" id="MobiDB-lite"/>
    </source>
</evidence>
<dbReference type="AlphaFoldDB" id="A0A9N7Z6W1"/>
<evidence type="ECO:0000313" key="3">
    <source>
        <dbReference type="Proteomes" id="UP001153269"/>
    </source>
</evidence>
<dbReference type="Proteomes" id="UP001153269">
    <property type="component" value="Unassembled WGS sequence"/>
</dbReference>
<feature type="region of interest" description="Disordered" evidence="1">
    <location>
        <begin position="1"/>
        <end position="75"/>
    </location>
</feature>
<feature type="compositionally biased region" description="Basic and acidic residues" evidence="1">
    <location>
        <begin position="44"/>
        <end position="55"/>
    </location>
</feature>
<comment type="caution">
    <text evidence="2">The sequence shown here is derived from an EMBL/GenBank/DDBJ whole genome shotgun (WGS) entry which is preliminary data.</text>
</comment>
<dbReference type="EMBL" id="CADEAL010004070">
    <property type="protein sequence ID" value="CAB1450944.1"/>
    <property type="molecule type" value="Genomic_DNA"/>
</dbReference>
<evidence type="ECO:0000313" key="2">
    <source>
        <dbReference type="EMBL" id="CAB1450944.1"/>
    </source>
</evidence>
<name>A0A9N7Z6W1_PLEPL</name>
<reference evidence="2" key="1">
    <citation type="submission" date="2020-03" db="EMBL/GenBank/DDBJ databases">
        <authorList>
            <person name="Weist P."/>
        </authorList>
    </citation>
    <scope>NUCLEOTIDE SEQUENCE</scope>
</reference>